<protein>
    <submittedName>
        <fullName evidence="2">Uncharacterized protein</fullName>
    </submittedName>
</protein>
<name>A0A858EBT6_9CAUD</name>
<organism evidence="2 3">
    <name type="scientific">Listeria phage vB_Liva_VAfA18</name>
    <dbReference type="NCBI Taxonomy" id="2712945"/>
    <lineage>
        <taxon>Viruses</taxon>
        <taxon>Duplodnaviria</taxon>
        <taxon>Heunggongvirae</taxon>
        <taxon>Uroviricota</taxon>
        <taxon>Caudoviricetes</taxon>
        <taxon>Herelleviridae</taxon>
        <taxon>Jasinskavirinae</taxon>
        <taxon>Pecentumvirus</taxon>
        <taxon>Pecentumvirus list36</taxon>
    </lineage>
</organism>
<sequence>MEVVKMRKIDINQASVDLQLLTEFENEGYTVAYRGEESRHTEEMKEAILSAHKDILDRLEVANEKLLETYEDLIELKKEYRTTYKKNEKLVVKNKELKKELRDITNEKEKLEKELLRIKVSKGEL</sequence>
<gene>
    <name evidence="2" type="ORF">vBLivaVAfA18_037</name>
</gene>
<reference evidence="2" key="1">
    <citation type="submission" date="2020-01" db="EMBL/GenBank/DDBJ databases">
        <title>Comparative genomic and phylogenetic analyses of the P100virus genus of Listeria bacteriophages and report of two new members.</title>
        <authorList>
            <person name="Blanco Fernandez M.D."/>
            <person name="Barrios M.E."/>
            <person name="Mbayed V.A."/>
            <person name="Klumpp J."/>
        </authorList>
    </citation>
    <scope>NUCLEOTIDE SEQUENCE</scope>
</reference>
<proteinExistence type="predicted"/>
<evidence type="ECO:0000313" key="3">
    <source>
        <dbReference type="Proteomes" id="UP000609966"/>
    </source>
</evidence>
<accession>A0A858EBT6</accession>
<feature type="coiled-coil region" evidence="1">
    <location>
        <begin position="49"/>
        <end position="121"/>
    </location>
</feature>
<keyword evidence="1" id="KW-0175">Coiled coil</keyword>
<evidence type="ECO:0000313" key="2">
    <source>
        <dbReference type="EMBL" id="QIG60961.1"/>
    </source>
</evidence>
<evidence type="ECO:0000256" key="1">
    <source>
        <dbReference type="SAM" id="Coils"/>
    </source>
</evidence>
<dbReference type="EMBL" id="MN939540">
    <property type="protein sequence ID" value="QIG60961.1"/>
    <property type="molecule type" value="Genomic_DNA"/>
</dbReference>
<dbReference type="Proteomes" id="UP000609966">
    <property type="component" value="Segment"/>
</dbReference>